<organism evidence="6 7">
    <name type="scientific">Nocardia pulmonis</name>
    <dbReference type="NCBI Taxonomy" id="2951408"/>
    <lineage>
        <taxon>Bacteria</taxon>
        <taxon>Bacillati</taxon>
        <taxon>Actinomycetota</taxon>
        <taxon>Actinomycetes</taxon>
        <taxon>Mycobacteriales</taxon>
        <taxon>Nocardiaceae</taxon>
        <taxon>Nocardia</taxon>
    </lineage>
</organism>
<dbReference type="PRINTS" id="PR00691">
    <property type="entry name" value="ADHESINB"/>
</dbReference>
<dbReference type="RefSeq" id="WP_251910856.1">
    <property type="nucleotide sequence ID" value="NZ_JAMRXG010000003.1"/>
</dbReference>
<evidence type="ECO:0000256" key="5">
    <source>
        <dbReference type="RuleBase" id="RU003512"/>
    </source>
</evidence>
<dbReference type="PANTHER" id="PTHR42953">
    <property type="entry name" value="HIGH-AFFINITY ZINC UPTAKE SYSTEM PROTEIN ZNUA-RELATED"/>
    <property type="match status" value="1"/>
</dbReference>
<accession>A0A9X2E4J1</accession>
<comment type="subcellular location">
    <subcellularLocation>
        <location evidence="1">Cell envelope</location>
    </subcellularLocation>
</comment>
<dbReference type="GO" id="GO:0007155">
    <property type="term" value="P:cell adhesion"/>
    <property type="evidence" value="ECO:0007669"/>
    <property type="project" value="InterPro"/>
</dbReference>
<evidence type="ECO:0000256" key="3">
    <source>
        <dbReference type="ARBA" id="ARBA00022723"/>
    </source>
</evidence>
<keyword evidence="3" id="KW-0479">Metal-binding</keyword>
<dbReference type="GO" id="GO:0030313">
    <property type="term" value="C:cell envelope"/>
    <property type="evidence" value="ECO:0007669"/>
    <property type="project" value="UniProtKB-SubCell"/>
</dbReference>
<dbReference type="SUPFAM" id="SSF53807">
    <property type="entry name" value="Helical backbone' metal receptor"/>
    <property type="match status" value="1"/>
</dbReference>
<dbReference type="Proteomes" id="UP001139157">
    <property type="component" value="Unassembled WGS sequence"/>
</dbReference>
<dbReference type="InterPro" id="IPR006129">
    <property type="entry name" value="AdhesinB"/>
</dbReference>
<proteinExistence type="inferred from homology"/>
<keyword evidence="7" id="KW-1185">Reference proteome</keyword>
<dbReference type="InterPro" id="IPR050492">
    <property type="entry name" value="Bact_metal-bind_prot9"/>
</dbReference>
<comment type="caution">
    <text evidence="6">The sequence shown here is derived from an EMBL/GenBank/DDBJ whole genome shotgun (WGS) entry which is preliminary data.</text>
</comment>
<gene>
    <name evidence="6" type="ORF">NDR86_08415</name>
</gene>
<dbReference type="PANTHER" id="PTHR42953:SF1">
    <property type="entry name" value="METAL-BINDING PROTEIN HI_0362-RELATED"/>
    <property type="match status" value="1"/>
</dbReference>
<comment type="similarity">
    <text evidence="5">Belongs to the bacterial solute-binding protein 9 family.</text>
</comment>
<name>A0A9X2E4J1_9NOCA</name>
<evidence type="ECO:0000256" key="2">
    <source>
        <dbReference type="ARBA" id="ARBA00022448"/>
    </source>
</evidence>
<protein>
    <submittedName>
        <fullName evidence="6">Metal ABC transporter substrate-binding protein</fullName>
    </submittedName>
</protein>
<dbReference type="Gene3D" id="3.40.50.1980">
    <property type="entry name" value="Nitrogenase molybdenum iron protein domain"/>
    <property type="match status" value="1"/>
</dbReference>
<evidence type="ECO:0000313" key="6">
    <source>
        <dbReference type="EMBL" id="MCM6773495.1"/>
    </source>
</evidence>
<dbReference type="AlphaFoldDB" id="A0A9X2E4J1"/>
<dbReference type="GO" id="GO:0046872">
    <property type="term" value="F:metal ion binding"/>
    <property type="evidence" value="ECO:0007669"/>
    <property type="project" value="UniProtKB-KW"/>
</dbReference>
<dbReference type="EMBL" id="JAMRXG010000003">
    <property type="protein sequence ID" value="MCM6773495.1"/>
    <property type="molecule type" value="Genomic_DNA"/>
</dbReference>
<dbReference type="InterPro" id="IPR006128">
    <property type="entry name" value="Lipoprotein_PsaA-like"/>
</dbReference>
<evidence type="ECO:0000256" key="1">
    <source>
        <dbReference type="ARBA" id="ARBA00004196"/>
    </source>
</evidence>
<evidence type="ECO:0000313" key="7">
    <source>
        <dbReference type="Proteomes" id="UP001139157"/>
    </source>
</evidence>
<dbReference type="Pfam" id="PF01297">
    <property type="entry name" value="ZnuA"/>
    <property type="match status" value="1"/>
</dbReference>
<dbReference type="InterPro" id="IPR006127">
    <property type="entry name" value="ZnuA-like"/>
</dbReference>
<sequence length="145" mass="15428">MRANTGRYLSELGELERWMAERFAALPAERRKLVTNHHVFGYLARRFGFEVIGAIIPGGTTLASPSAADLADLAETVRGAGVPAIFADSAQSDRLARVLAEQAGVRVRVVALYTESLTEPGGGAPTYLDLMRADTDAIVNGLGSP</sequence>
<keyword evidence="2 5" id="KW-0813">Transport</keyword>
<reference evidence="6" key="1">
    <citation type="submission" date="2022-06" db="EMBL/GenBank/DDBJ databases">
        <title>Novel species in genus nocardia.</title>
        <authorList>
            <person name="Li F."/>
        </authorList>
    </citation>
    <scope>NUCLEOTIDE SEQUENCE</scope>
    <source>
        <strain evidence="6">CDC141</strain>
    </source>
</reference>
<dbReference type="PRINTS" id="PR00690">
    <property type="entry name" value="ADHESNFAMILY"/>
</dbReference>
<evidence type="ECO:0000256" key="4">
    <source>
        <dbReference type="ARBA" id="ARBA00022729"/>
    </source>
</evidence>
<dbReference type="GO" id="GO:0030001">
    <property type="term" value="P:metal ion transport"/>
    <property type="evidence" value="ECO:0007669"/>
    <property type="project" value="InterPro"/>
</dbReference>
<keyword evidence="4" id="KW-0732">Signal</keyword>